<dbReference type="GO" id="GO:0004175">
    <property type="term" value="F:endopeptidase activity"/>
    <property type="evidence" value="ECO:0007669"/>
    <property type="project" value="UniProtKB-ARBA"/>
</dbReference>
<keyword evidence="1" id="KW-1133">Transmembrane helix</keyword>
<feature type="transmembrane region" description="Helical" evidence="1">
    <location>
        <begin position="235"/>
        <end position="255"/>
    </location>
</feature>
<evidence type="ECO:0000313" key="3">
    <source>
        <dbReference type="EMBL" id="GAB76987.1"/>
    </source>
</evidence>
<proteinExistence type="predicted"/>
<feature type="transmembrane region" description="Helical" evidence="1">
    <location>
        <begin position="92"/>
        <end position="115"/>
    </location>
</feature>
<dbReference type="eggNOG" id="COG1266">
    <property type="taxonomic scope" value="Bacteria"/>
</dbReference>
<keyword evidence="4" id="KW-1185">Reference proteome</keyword>
<name>K6W5A8_9MICO</name>
<feature type="transmembrane region" description="Helical" evidence="1">
    <location>
        <begin position="121"/>
        <end position="142"/>
    </location>
</feature>
<evidence type="ECO:0000259" key="2">
    <source>
        <dbReference type="Pfam" id="PF02517"/>
    </source>
</evidence>
<keyword evidence="1" id="KW-0472">Membrane</keyword>
<feature type="transmembrane region" description="Helical" evidence="1">
    <location>
        <begin position="52"/>
        <end position="71"/>
    </location>
</feature>
<dbReference type="InterPro" id="IPR003675">
    <property type="entry name" value="Rce1/LyrA-like_dom"/>
</dbReference>
<evidence type="ECO:0000256" key="1">
    <source>
        <dbReference type="SAM" id="Phobius"/>
    </source>
</evidence>
<dbReference type="STRING" id="100225.SAMN05421595_2122"/>
<sequence>MEAAVCGALYVLLVLALVPLAMGFKAIAPEHTHFLERLITQSSVSPLKPIDFALITLSLIILIPAAVWAVRFGGRREVGHLFSVEGTIRRQLLWKTTQLILPIYLVSTVIPLFFFDHTYSVSGTALIGMVLVIILIPLQASAEEIVFRGLMGQILGAWMRSPIGPIVLPVVFFLLAHGYNWLGMVALGIFSICMGILAWVTGGLEIPMVMHAVSNMTALLPICFGAGGISDDVSAAGVIYQSVLTIALTALVIYYPRVVGVTSWQTSTRP</sequence>
<organism evidence="3 4">
    <name type="scientific">Austwickia chelonae NBRC 105200</name>
    <dbReference type="NCBI Taxonomy" id="1184607"/>
    <lineage>
        <taxon>Bacteria</taxon>
        <taxon>Bacillati</taxon>
        <taxon>Actinomycetota</taxon>
        <taxon>Actinomycetes</taxon>
        <taxon>Micrococcales</taxon>
        <taxon>Dermatophilaceae</taxon>
        <taxon>Austwickia</taxon>
    </lineage>
</organism>
<feature type="transmembrane region" description="Helical" evidence="1">
    <location>
        <begin position="154"/>
        <end position="175"/>
    </location>
</feature>
<gene>
    <name evidence="3" type="ORF">AUCHE_04_00270</name>
</gene>
<dbReference type="AlphaFoldDB" id="K6W5A8"/>
<feature type="transmembrane region" description="Helical" evidence="1">
    <location>
        <begin position="212"/>
        <end position="229"/>
    </location>
</feature>
<protein>
    <recommendedName>
        <fullName evidence="2">CAAX prenyl protease 2/Lysostaphin resistance protein A-like domain-containing protein</fullName>
    </recommendedName>
</protein>
<keyword evidence="1" id="KW-0812">Transmembrane</keyword>
<feature type="transmembrane region" description="Helical" evidence="1">
    <location>
        <begin position="181"/>
        <end position="200"/>
    </location>
</feature>
<feature type="domain" description="CAAX prenyl protease 2/Lysostaphin resistance protein A-like" evidence="2">
    <location>
        <begin position="129"/>
        <end position="216"/>
    </location>
</feature>
<dbReference type="EMBL" id="BAGZ01000004">
    <property type="protein sequence ID" value="GAB76987.1"/>
    <property type="molecule type" value="Genomic_DNA"/>
</dbReference>
<evidence type="ECO:0000313" key="4">
    <source>
        <dbReference type="Proteomes" id="UP000008495"/>
    </source>
</evidence>
<reference evidence="3 4" key="1">
    <citation type="submission" date="2012-08" db="EMBL/GenBank/DDBJ databases">
        <title>Whole genome shotgun sequence of Austwickia chelonae NBRC 105200.</title>
        <authorList>
            <person name="Yoshida I."/>
            <person name="Hosoyama A."/>
            <person name="Tsuchikane K."/>
            <person name="Katsumata H."/>
            <person name="Ando Y."/>
            <person name="Ohji S."/>
            <person name="Hamada M."/>
            <person name="Tamura T."/>
            <person name="Yamazoe A."/>
            <person name="Yamazaki S."/>
            <person name="Fujita N."/>
        </authorList>
    </citation>
    <scope>NUCLEOTIDE SEQUENCE [LARGE SCALE GENOMIC DNA]</scope>
    <source>
        <strain evidence="3 4">NBRC 105200</strain>
    </source>
</reference>
<dbReference type="GO" id="GO:0080120">
    <property type="term" value="P:CAAX-box protein maturation"/>
    <property type="evidence" value="ECO:0007669"/>
    <property type="project" value="UniProtKB-ARBA"/>
</dbReference>
<accession>K6W5A8</accession>
<comment type="caution">
    <text evidence="3">The sequence shown here is derived from an EMBL/GenBank/DDBJ whole genome shotgun (WGS) entry which is preliminary data.</text>
</comment>
<dbReference type="Proteomes" id="UP000008495">
    <property type="component" value="Unassembled WGS sequence"/>
</dbReference>
<dbReference type="Pfam" id="PF02517">
    <property type="entry name" value="Rce1-like"/>
    <property type="match status" value="1"/>
</dbReference>